<name>A0ABY1NWL0_9HYPH</name>
<feature type="chain" id="PRO_5047389268" evidence="1">
    <location>
        <begin position="35"/>
        <end position="293"/>
    </location>
</feature>
<reference evidence="2 3" key="1">
    <citation type="submission" date="2017-05" db="EMBL/GenBank/DDBJ databases">
        <authorList>
            <person name="Varghese N."/>
            <person name="Submissions S."/>
        </authorList>
    </citation>
    <scope>NUCLEOTIDE SEQUENCE [LARGE SCALE GENOMIC DNA]</scope>
    <source>
        <strain evidence="2 3">DSM 15949</strain>
    </source>
</reference>
<proteinExistence type="predicted"/>
<keyword evidence="3" id="KW-1185">Reference proteome</keyword>
<dbReference type="Proteomes" id="UP001157914">
    <property type="component" value="Unassembled WGS sequence"/>
</dbReference>
<dbReference type="EMBL" id="FXTT01000002">
    <property type="protein sequence ID" value="SMP17721.1"/>
    <property type="molecule type" value="Genomic_DNA"/>
</dbReference>
<evidence type="ECO:0000256" key="1">
    <source>
        <dbReference type="SAM" id="SignalP"/>
    </source>
</evidence>
<keyword evidence="1" id="KW-0732">Signal</keyword>
<dbReference type="Pfam" id="PF14247">
    <property type="entry name" value="DUF4344"/>
    <property type="match status" value="2"/>
</dbReference>
<accession>A0ABY1NWL0</accession>
<protein>
    <submittedName>
        <fullName evidence="2">Metallopeptidase</fullName>
    </submittedName>
</protein>
<sequence>MKVTGMRFSLGHTACRLTALAAVALLILVQAAFASNQDEATPYLDIDAELEQLSSEDLEELLVFVAGNTLFTLYHEAGHMLVSELALPVLAQEEDAVDNLATVSMLETDTEDMDLLLTNAMVGWFLIAEDTYENLIFYNEHDLDEQRGYRMLCLMVGADEEVFLELAQDLGLPDERIETCAFDYEQASDSWAYATDPYIRDSDTPAGKIEVVYDPAPQGLSLLEIFLKESELMEQVAEEFDTFYDLPEQVTFRAAECGMENAFWDPNIREMTLCHELMGGFAAIYLDVLASDQ</sequence>
<evidence type="ECO:0000313" key="2">
    <source>
        <dbReference type="EMBL" id="SMP17721.1"/>
    </source>
</evidence>
<feature type="signal peptide" evidence="1">
    <location>
        <begin position="1"/>
        <end position="34"/>
    </location>
</feature>
<comment type="caution">
    <text evidence="2">The sequence shown here is derived from an EMBL/GenBank/DDBJ whole genome shotgun (WGS) entry which is preliminary data.</text>
</comment>
<evidence type="ECO:0000313" key="3">
    <source>
        <dbReference type="Proteomes" id="UP001157914"/>
    </source>
</evidence>
<gene>
    <name evidence="2" type="ORF">SAMN06265374_1847</name>
</gene>
<dbReference type="InterPro" id="IPR025644">
    <property type="entry name" value="DUF4344"/>
</dbReference>
<organism evidence="2 3">
    <name type="scientific">Roseibium denhamense</name>
    <dbReference type="NCBI Taxonomy" id="76305"/>
    <lineage>
        <taxon>Bacteria</taxon>
        <taxon>Pseudomonadati</taxon>
        <taxon>Pseudomonadota</taxon>
        <taxon>Alphaproteobacteria</taxon>
        <taxon>Hyphomicrobiales</taxon>
        <taxon>Stappiaceae</taxon>
        <taxon>Roseibium</taxon>
    </lineage>
</organism>